<feature type="transmembrane region" description="Helical" evidence="1">
    <location>
        <begin position="37"/>
        <end position="58"/>
    </location>
</feature>
<organism evidence="2 3">
    <name type="scientific">Schaalia hyovaginalis</name>
    <dbReference type="NCBI Taxonomy" id="29316"/>
    <lineage>
        <taxon>Bacteria</taxon>
        <taxon>Bacillati</taxon>
        <taxon>Actinomycetota</taxon>
        <taxon>Actinomycetes</taxon>
        <taxon>Actinomycetales</taxon>
        <taxon>Actinomycetaceae</taxon>
        <taxon>Schaalia</taxon>
    </lineage>
</organism>
<keyword evidence="1" id="KW-0812">Transmembrane</keyword>
<proteinExistence type="predicted"/>
<name>A0A923IWK9_9ACTO</name>
<dbReference type="EMBL" id="JACHMK010000001">
    <property type="protein sequence ID" value="MBB6334222.1"/>
    <property type="molecule type" value="Genomic_DNA"/>
</dbReference>
<evidence type="ECO:0000256" key="1">
    <source>
        <dbReference type="SAM" id="Phobius"/>
    </source>
</evidence>
<dbReference type="Proteomes" id="UP000617426">
    <property type="component" value="Unassembled WGS sequence"/>
</dbReference>
<keyword evidence="1" id="KW-1133">Transmembrane helix</keyword>
<evidence type="ECO:0000313" key="3">
    <source>
        <dbReference type="Proteomes" id="UP000617426"/>
    </source>
</evidence>
<dbReference type="RefSeq" id="WP_343058825.1">
    <property type="nucleotide sequence ID" value="NZ_JACHMK010000001.1"/>
</dbReference>
<gene>
    <name evidence="2" type="ORF">HD592_000787</name>
</gene>
<evidence type="ECO:0000313" key="2">
    <source>
        <dbReference type="EMBL" id="MBB6334222.1"/>
    </source>
</evidence>
<reference evidence="2" key="1">
    <citation type="submission" date="2020-08" db="EMBL/GenBank/DDBJ databases">
        <title>Sequencing the genomes of 1000 actinobacteria strains.</title>
        <authorList>
            <person name="Klenk H.-P."/>
        </authorList>
    </citation>
    <scope>NUCLEOTIDE SEQUENCE</scope>
    <source>
        <strain evidence="2">DSM 10695</strain>
    </source>
</reference>
<sequence length="76" mass="8200">MNEFNGIGARARGLLTAFRDGVLARARTQGDPERGDVPGWVLITLMTAALVVVIWGVASDRLVEIFNRAMDSLSAI</sequence>
<dbReference type="AlphaFoldDB" id="A0A923IWK9"/>
<comment type="caution">
    <text evidence="2">The sequence shown here is derived from an EMBL/GenBank/DDBJ whole genome shotgun (WGS) entry which is preliminary data.</text>
</comment>
<keyword evidence="1" id="KW-0472">Membrane</keyword>
<accession>A0A923IWK9</accession>
<keyword evidence="3" id="KW-1185">Reference proteome</keyword>
<protein>
    <submittedName>
        <fullName evidence="2">Uncharacterized protein</fullName>
    </submittedName>
</protein>